<dbReference type="InterPro" id="IPR052061">
    <property type="entry name" value="PTE-AB_protein"/>
</dbReference>
<protein>
    <recommendedName>
        <fullName evidence="1">Thioesterase domain-containing protein</fullName>
    </recommendedName>
</protein>
<dbReference type="Pfam" id="PF03061">
    <property type="entry name" value="4HBT"/>
    <property type="match status" value="1"/>
</dbReference>
<reference evidence="2 3" key="1">
    <citation type="submission" date="2024-09" db="EMBL/GenBank/DDBJ databases">
        <title>Rethinking Asexuality: The Enigmatic Case of Functional Sexual Genes in Lepraria (Stereocaulaceae).</title>
        <authorList>
            <person name="Doellman M."/>
            <person name="Sun Y."/>
            <person name="Barcenas-Pena A."/>
            <person name="Lumbsch H.T."/>
            <person name="Grewe F."/>
        </authorList>
    </citation>
    <scope>NUCLEOTIDE SEQUENCE [LARGE SCALE GENOMIC DNA]</scope>
    <source>
        <strain evidence="2 3">Grewe 0041</strain>
    </source>
</reference>
<dbReference type="SUPFAM" id="SSF54637">
    <property type="entry name" value="Thioesterase/thiol ester dehydrase-isomerase"/>
    <property type="match status" value="1"/>
</dbReference>
<accession>A0ABR4B579</accession>
<name>A0ABR4B579_9LECA</name>
<dbReference type="InterPro" id="IPR006683">
    <property type="entry name" value="Thioestr_dom"/>
</dbReference>
<dbReference type="Gene3D" id="3.10.129.10">
    <property type="entry name" value="Hotdog Thioesterase"/>
    <property type="match status" value="1"/>
</dbReference>
<dbReference type="Proteomes" id="UP001590951">
    <property type="component" value="Unassembled WGS sequence"/>
</dbReference>
<evidence type="ECO:0000259" key="1">
    <source>
        <dbReference type="Pfam" id="PF03061"/>
    </source>
</evidence>
<comment type="caution">
    <text evidence="2">The sequence shown here is derived from an EMBL/GenBank/DDBJ whole genome shotgun (WGS) entry which is preliminary data.</text>
</comment>
<evidence type="ECO:0000313" key="2">
    <source>
        <dbReference type="EMBL" id="KAL2050948.1"/>
    </source>
</evidence>
<dbReference type="InterPro" id="IPR029069">
    <property type="entry name" value="HotDog_dom_sf"/>
</dbReference>
<sequence length="163" mass="17993">MEKGFKLPISELLTPHAEYTRDFTLPWWKAIISDPAFTRITIRSELHGTNARHSLFSRALWTADTIRGCLAFYTKSIMDQAGSPGFGKILTAKDFGETRILLSLRTGINGTAGVLHGGLIGFLLDEVTGVPVYVQAEGYFVTGEMKIRYLKPVTTPGVILCRS</sequence>
<dbReference type="CDD" id="cd03443">
    <property type="entry name" value="PaaI_thioesterase"/>
    <property type="match status" value="1"/>
</dbReference>
<dbReference type="PANTHER" id="PTHR47260">
    <property type="entry name" value="UPF0644 PROTEIN PB2B4.06"/>
    <property type="match status" value="1"/>
</dbReference>
<organism evidence="2 3">
    <name type="scientific">Lepraria finkii</name>
    <dbReference type="NCBI Taxonomy" id="1340010"/>
    <lineage>
        <taxon>Eukaryota</taxon>
        <taxon>Fungi</taxon>
        <taxon>Dikarya</taxon>
        <taxon>Ascomycota</taxon>
        <taxon>Pezizomycotina</taxon>
        <taxon>Lecanoromycetes</taxon>
        <taxon>OSLEUM clade</taxon>
        <taxon>Lecanoromycetidae</taxon>
        <taxon>Lecanorales</taxon>
        <taxon>Lecanorineae</taxon>
        <taxon>Stereocaulaceae</taxon>
        <taxon>Lepraria</taxon>
    </lineage>
</organism>
<evidence type="ECO:0000313" key="3">
    <source>
        <dbReference type="Proteomes" id="UP001590951"/>
    </source>
</evidence>
<gene>
    <name evidence="2" type="ORF">ABVK25_008846</name>
</gene>
<dbReference type="PANTHER" id="PTHR47260:SF3">
    <property type="entry name" value="THIOESTERASE FAMILY PROTEIN (AFU_ORTHOLOGUE AFUA_7G03960)"/>
    <property type="match status" value="1"/>
</dbReference>
<keyword evidence="3" id="KW-1185">Reference proteome</keyword>
<dbReference type="EMBL" id="JBHFEH010000041">
    <property type="protein sequence ID" value="KAL2050948.1"/>
    <property type="molecule type" value="Genomic_DNA"/>
</dbReference>
<feature type="domain" description="Thioesterase" evidence="1">
    <location>
        <begin position="113"/>
        <end position="162"/>
    </location>
</feature>
<proteinExistence type="predicted"/>